<dbReference type="AlphaFoldDB" id="A0A4Y2EUP5"/>
<keyword evidence="1" id="KW-0067">ATP-binding</keyword>
<evidence type="ECO:0000256" key="1">
    <source>
        <dbReference type="PROSITE-ProRule" id="PRU10141"/>
    </source>
</evidence>
<dbReference type="GO" id="GO:0005524">
    <property type="term" value="F:ATP binding"/>
    <property type="evidence" value="ECO:0007669"/>
    <property type="project" value="UniProtKB-UniRule"/>
</dbReference>
<evidence type="ECO:0000313" key="3">
    <source>
        <dbReference type="Proteomes" id="UP000499080"/>
    </source>
</evidence>
<dbReference type="OrthoDB" id="6431554at2759"/>
<comment type="caution">
    <text evidence="2">The sequence shown here is derived from an EMBL/GenBank/DDBJ whole genome shotgun (WGS) entry which is preliminary data.</text>
</comment>
<keyword evidence="1" id="KW-0547">Nucleotide-binding</keyword>
<reference evidence="2 3" key="1">
    <citation type="journal article" date="2019" name="Sci. Rep.">
        <title>Orb-weaving spider Araneus ventricosus genome elucidates the spidroin gene catalogue.</title>
        <authorList>
            <person name="Kono N."/>
            <person name="Nakamura H."/>
            <person name="Ohtoshi R."/>
            <person name="Moran D.A.P."/>
            <person name="Shinohara A."/>
            <person name="Yoshida Y."/>
            <person name="Fujiwara M."/>
            <person name="Mori M."/>
            <person name="Tomita M."/>
            <person name="Arakawa K."/>
        </authorList>
    </citation>
    <scope>NUCLEOTIDE SEQUENCE [LARGE SCALE GENOMIC DNA]</scope>
</reference>
<dbReference type="InterPro" id="IPR017441">
    <property type="entry name" value="Protein_kinase_ATP_BS"/>
</dbReference>
<accession>A0A4Y2EUP5</accession>
<gene>
    <name evidence="2" type="ORF">AVEN_263478_1</name>
</gene>
<evidence type="ECO:0000313" key="2">
    <source>
        <dbReference type="EMBL" id="GBM32982.1"/>
    </source>
</evidence>
<evidence type="ECO:0008006" key="4">
    <source>
        <dbReference type="Google" id="ProtNLM"/>
    </source>
</evidence>
<dbReference type="Gene3D" id="1.10.510.10">
    <property type="entry name" value="Transferase(Phosphotransferase) domain 1"/>
    <property type="match status" value="1"/>
</dbReference>
<sequence length="127" mass="14338">MSSYDVNSDHGEIDDSTKAFTDINCWLNERYGYSHPKLLGEGSYGVVIRFRRPQNEGDVAVKCVFLNKVSGGEIQLWFGLRHENIVTLLQWTIFESLNVICFEREVLVPGSKPDSTEDPPCMGPVAR</sequence>
<dbReference type="SUPFAM" id="SSF56112">
    <property type="entry name" value="Protein kinase-like (PK-like)"/>
    <property type="match status" value="1"/>
</dbReference>
<dbReference type="EMBL" id="BGPR01000722">
    <property type="protein sequence ID" value="GBM32982.1"/>
    <property type="molecule type" value="Genomic_DNA"/>
</dbReference>
<organism evidence="2 3">
    <name type="scientific">Araneus ventricosus</name>
    <name type="common">Orbweaver spider</name>
    <name type="synonym">Epeira ventricosa</name>
    <dbReference type="NCBI Taxonomy" id="182803"/>
    <lineage>
        <taxon>Eukaryota</taxon>
        <taxon>Metazoa</taxon>
        <taxon>Ecdysozoa</taxon>
        <taxon>Arthropoda</taxon>
        <taxon>Chelicerata</taxon>
        <taxon>Arachnida</taxon>
        <taxon>Araneae</taxon>
        <taxon>Araneomorphae</taxon>
        <taxon>Entelegynae</taxon>
        <taxon>Araneoidea</taxon>
        <taxon>Araneidae</taxon>
        <taxon>Araneus</taxon>
    </lineage>
</organism>
<name>A0A4Y2EUP5_ARAVE</name>
<feature type="binding site" evidence="1">
    <location>
        <position position="62"/>
    </location>
    <ligand>
        <name>ATP</name>
        <dbReference type="ChEBI" id="CHEBI:30616"/>
    </ligand>
</feature>
<keyword evidence="3" id="KW-1185">Reference proteome</keyword>
<dbReference type="PROSITE" id="PS00107">
    <property type="entry name" value="PROTEIN_KINASE_ATP"/>
    <property type="match status" value="1"/>
</dbReference>
<dbReference type="Proteomes" id="UP000499080">
    <property type="component" value="Unassembled WGS sequence"/>
</dbReference>
<proteinExistence type="predicted"/>
<protein>
    <recommendedName>
        <fullName evidence="4">Protein kinase domain-containing protein</fullName>
    </recommendedName>
</protein>
<dbReference type="InterPro" id="IPR011009">
    <property type="entry name" value="Kinase-like_dom_sf"/>
</dbReference>